<gene>
    <name evidence="4" type="ORF">D5086_0000023020</name>
</gene>
<organism evidence="4">
    <name type="scientific">Populus alba</name>
    <name type="common">White poplar</name>
    <dbReference type="NCBI Taxonomy" id="43335"/>
    <lineage>
        <taxon>Eukaryota</taxon>
        <taxon>Viridiplantae</taxon>
        <taxon>Streptophyta</taxon>
        <taxon>Embryophyta</taxon>
        <taxon>Tracheophyta</taxon>
        <taxon>Spermatophyta</taxon>
        <taxon>Magnoliopsida</taxon>
        <taxon>eudicotyledons</taxon>
        <taxon>Gunneridae</taxon>
        <taxon>Pentapetalae</taxon>
        <taxon>rosids</taxon>
        <taxon>fabids</taxon>
        <taxon>Malpighiales</taxon>
        <taxon>Salicaceae</taxon>
        <taxon>Saliceae</taxon>
        <taxon>Populus</taxon>
    </lineage>
</organism>
<dbReference type="Pfam" id="PF13855">
    <property type="entry name" value="LRR_8"/>
    <property type="match status" value="1"/>
</dbReference>
<feature type="compositionally biased region" description="Polar residues" evidence="3">
    <location>
        <begin position="810"/>
        <end position="820"/>
    </location>
</feature>
<evidence type="ECO:0000256" key="1">
    <source>
        <dbReference type="ARBA" id="ARBA00022614"/>
    </source>
</evidence>
<keyword evidence="2" id="KW-0677">Repeat</keyword>
<evidence type="ECO:0000313" key="4">
    <source>
        <dbReference type="EMBL" id="TKS16475.1"/>
    </source>
</evidence>
<feature type="compositionally biased region" description="Basic and acidic residues" evidence="3">
    <location>
        <begin position="237"/>
        <end position="252"/>
    </location>
</feature>
<dbReference type="EMBL" id="RCHU01000060">
    <property type="protein sequence ID" value="TKS16475.1"/>
    <property type="molecule type" value="Genomic_DNA"/>
</dbReference>
<protein>
    <recommendedName>
        <fullName evidence="5">Leucine-rich repeat family protein</fullName>
    </recommendedName>
</protein>
<dbReference type="PROSITE" id="PS51450">
    <property type="entry name" value="LRR"/>
    <property type="match status" value="3"/>
</dbReference>
<dbReference type="SMART" id="SM00365">
    <property type="entry name" value="LRR_SD22"/>
    <property type="match status" value="4"/>
</dbReference>
<dbReference type="STRING" id="43335.A0A4U5R4S5"/>
<dbReference type="PANTHER" id="PTHR15454:SF7">
    <property type="entry name" value="OS07G0106100 PROTEIN"/>
    <property type="match status" value="1"/>
</dbReference>
<dbReference type="AlphaFoldDB" id="A0A4U5R4S5"/>
<dbReference type="InterPro" id="IPR003591">
    <property type="entry name" value="Leu-rich_rpt_typical-subtyp"/>
</dbReference>
<dbReference type="Gene3D" id="3.80.10.10">
    <property type="entry name" value="Ribonuclease Inhibitor"/>
    <property type="match status" value="1"/>
</dbReference>
<comment type="caution">
    <text evidence="4">The sequence shown here is derived from an EMBL/GenBank/DDBJ whole genome shotgun (WGS) entry which is preliminary data.</text>
</comment>
<dbReference type="InterPro" id="IPR032675">
    <property type="entry name" value="LRR_dom_sf"/>
</dbReference>
<sequence length="852" mass="93835">MTTRSKNGISKKKAYSTTVQSPDISLVEPNSFRIASKLKNSTEQLNKNKAFFSDKGHCLYQNLAKERPASLMQVRNWVFLVGEDFGSLWPPQQTQSILTPLGGCGVIMRVAVSLMIVEDNKLAKSGVSLMIVEDNKLAKSGLVSVLGSWSLDVRKKKYDSCLLIAFFIARIHSHKSKKTAQPSDEARHKSLEDLSQIQALPLTESSSLILPKAQAGNQISNGVRDATRADVSVEQSWKSDKTENKMDDKNDMGDHQTRLIRKSQSLGSGLCHEGRVLCDNDTEEIDQGVYSDSLDQNGLLRPDGSKDSGISTTSEHEKALQLGSFHGSYGFVKKECIFSIDNRHYSEKEGPENSDTPFSGDGGNLSGNQSPHSPPMIEKSCSFSDMGPYALTSHIHSYEYLAPQSRSSEDLHDLGKRLTTISIQGGETQKIKEQGRDDNMPNTEENNIGSCIDEGFESYNYSALAQNWIMPVMDEVNLAKDLRGESSTQQWEELPSKDFKMKRIKDWVNNLQHFGPLEETNGLPGTDDPVKGDSNDLTSAKVDNKDTPGIEAAKRYISSLSVSATTAHLSNHELAVIPFLGVFGSLRMLNLSGNSIVRITAGALPRGLHMLNLSRNNISTIEGLRELTRLRVLDLSYNRIFRIGHGLASCSSLKELYLAANKISEVEGLHRLLKLSLLDLRFNKISTTKCLGQLAANYSSLQAISLEGNPAQKNVGDEQLKKYLQGLLPHLIYFNRQSIKASTLKDTADRSVRLGISSHQFDRGLRSDNKAVRKASHGLGGARPLPSSTHARKSQPVISTKRSSGRHLRSQPSGTQATTSLRHHDLGSKLLNFRSESSSVHRSRSEGTLGAF</sequence>
<dbReference type="GO" id="GO:0005737">
    <property type="term" value="C:cytoplasm"/>
    <property type="evidence" value="ECO:0007669"/>
    <property type="project" value="TreeGrafter"/>
</dbReference>
<feature type="region of interest" description="Disordered" evidence="3">
    <location>
        <begin position="226"/>
        <end position="252"/>
    </location>
</feature>
<evidence type="ECO:0008006" key="5">
    <source>
        <dbReference type="Google" id="ProtNLM"/>
    </source>
</evidence>
<accession>A0A4U5R4S5</accession>
<reference evidence="4" key="1">
    <citation type="submission" date="2018-10" db="EMBL/GenBank/DDBJ databases">
        <title>Population genomic analysis revealed the cold adaptation of white poplar.</title>
        <authorList>
            <person name="Liu Y.-J."/>
        </authorList>
    </citation>
    <scope>NUCLEOTIDE SEQUENCE [LARGE SCALE GENOMIC DNA]</scope>
    <source>
        <strain evidence="4">PAL-ZL1</strain>
    </source>
</reference>
<feature type="region of interest" description="Disordered" evidence="3">
    <location>
        <begin position="290"/>
        <end position="315"/>
    </location>
</feature>
<evidence type="ECO:0000256" key="3">
    <source>
        <dbReference type="SAM" id="MobiDB-lite"/>
    </source>
</evidence>
<dbReference type="SMART" id="SM00369">
    <property type="entry name" value="LRR_TYP"/>
    <property type="match status" value="2"/>
</dbReference>
<name>A0A4U5R4S5_POPAL</name>
<feature type="region of interest" description="Disordered" evidence="3">
    <location>
        <begin position="347"/>
        <end position="381"/>
    </location>
</feature>
<proteinExistence type="predicted"/>
<feature type="region of interest" description="Disordered" evidence="3">
    <location>
        <begin position="765"/>
        <end position="852"/>
    </location>
</feature>
<dbReference type="SUPFAM" id="SSF52075">
    <property type="entry name" value="Outer arm dynein light chain 1"/>
    <property type="match status" value="1"/>
</dbReference>
<feature type="region of interest" description="Disordered" evidence="3">
    <location>
        <begin position="516"/>
        <end position="545"/>
    </location>
</feature>
<dbReference type="InterPro" id="IPR001611">
    <property type="entry name" value="Leu-rich_rpt"/>
</dbReference>
<keyword evidence="1" id="KW-0433">Leucine-rich repeat</keyword>
<dbReference type="PANTHER" id="PTHR15454">
    <property type="entry name" value="NISCHARIN RELATED"/>
    <property type="match status" value="1"/>
</dbReference>
<evidence type="ECO:0000256" key="2">
    <source>
        <dbReference type="ARBA" id="ARBA00022737"/>
    </source>
</evidence>
<dbReference type="FunFam" id="3.80.10.10:FF:000320">
    <property type="entry name" value="Protein phosphatase 1 regulatory subunit pprA"/>
    <property type="match status" value="1"/>
</dbReference>